<dbReference type="PANTHER" id="PTHR46546:SF4">
    <property type="entry name" value="SHEWANELLA-LIKE PROTEIN PHOSPHATASE 1"/>
    <property type="match status" value="1"/>
</dbReference>
<protein>
    <recommendedName>
        <fullName evidence="1">Calcineurin-like phosphoesterase domain-containing protein</fullName>
    </recommendedName>
</protein>
<dbReference type="GO" id="GO:0016787">
    <property type="term" value="F:hydrolase activity"/>
    <property type="evidence" value="ECO:0007669"/>
    <property type="project" value="InterPro"/>
</dbReference>
<dbReference type="Gene3D" id="3.60.21.10">
    <property type="match status" value="1"/>
</dbReference>
<feature type="domain" description="Calcineurin-like phosphoesterase" evidence="1">
    <location>
        <begin position="4"/>
        <end position="195"/>
    </location>
</feature>
<dbReference type="SUPFAM" id="SSF56300">
    <property type="entry name" value="Metallo-dependent phosphatases"/>
    <property type="match status" value="1"/>
</dbReference>
<dbReference type="InterPro" id="IPR004843">
    <property type="entry name" value="Calcineurin-like_PHP"/>
</dbReference>
<name>A0A3B0RI50_9ZZZZ</name>
<reference evidence="2" key="1">
    <citation type="submission" date="2018-06" db="EMBL/GenBank/DDBJ databases">
        <authorList>
            <person name="Zhirakovskaya E."/>
        </authorList>
    </citation>
    <scope>NUCLEOTIDE SEQUENCE</scope>
</reference>
<accession>A0A3B0RI50</accession>
<dbReference type="Pfam" id="PF00149">
    <property type="entry name" value="Metallophos"/>
    <property type="match status" value="1"/>
</dbReference>
<feature type="non-terminal residue" evidence="2">
    <location>
        <position position="1"/>
    </location>
</feature>
<evidence type="ECO:0000313" key="2">
    <source>
        <dbReference type="EMBL" id="VAV83065.1"/>
    </source>
</evidence>
<organism evidence="2">
    <name type="scientific">hydrothermal vent metagenome</name>
    <dbReference type="NCBI Taxonomy" id="652676"/>
    <lineage>
        <taxon>unclassified sequences</taxon>
        <taxon>metagenomes</taxon>
        <taxon>ecological metagenomes</taxon>
    </lineage>
</organism>
<dbReference type="PANTHER" id="PTHR46546">
    <property type="entry name" value="SHEWANELLA-LIKE PROTEIN PHOSPHATASE 1"/>
    <property type="match status" value="1"/>
</dbReference>
<evidence type="ECO:0000259" key="1">
    <source>
        <dbReference type="Pfam" id="PF00149"/>
    </source>
</evidence>
<dbReference type="EMBL" id="UOEB01000057">
    <property type="protein sequence ID" value="VAV83065.1"/>
    <property type="molecule type" value="Genomic_DNA"/>
</dbReference>
<dbReference type="AlphaFoldDB" id="A0A3B0RI50"/>
<proteinExistence type="predicted"/>
<dbReference type="InterPro" id="IPR029052">
    <property type="entry name" value="Metallo-depent_PP-like"/>
</dbReference>
<gene>
    <name evidence="2" type="ORF">MNBD_BACTEROID02-800</name>
</gene>
<sequence>ANLVFLGDIFDRGDDVTKALWFIYALEEKAKQKGGRVHLVLGNHEIMVMTKDLRYLSRKEASIPIAYKTTYDYLFHPSKSLLGAWLSANPSVLKIDKAIFAHGGIVDLNTNSIDIYNQKVHTYINDPIFLEIMKDYPDSLAYNAQKWHQIKYFFYAETNPFWYRGYVYTDTLQTQLNLMLNKYNSKIHVVGHTPQSEISQKYKGKFITTDLKDGTTQLLLLVRKKNKYSKYKIDSSGEISELK</sequence>